<dbReference type="Gene3D" id="3.60.40.10">
    <property type="entry name" value="PPM-type phosphatase domain"/>
    <property type="match status" value="1"/>
</dbReference>
<feature type="region of interest" description="Disordered" evidence="6">
    <location>
        <begin position="1"/>
        <end position="153"/>
    </location>
</feature>
<dbReference type="SUPFAM" id="SSF81606">
    <property type="entry name" value="PP2C-like"/>
    <property type="match status" value="1"/>
</dbReference>
<dbReference type="InterPro" id="IPR000222">
    <property type="entry name" value="PP2C_BS"/>
</dbReference>
<dbReference type="InterPro" id="IPR036457">
    <property type="entry name" value="PPM-type-like_dom_sf"/>
</dbReference>
<evidence type="ECO:0000259" key="7">
    <source>
        <dbReference type="PROSITE" id="PS51746"/>
    </source>
</evidence>
<protein>
    <recommendedName>
        <fullName evidence="7">PPM-type phosphatase domain-containing protein</fullName>
    </recommendedName>
</protein>
<evidence type="ECO:0000256" key="5">
    <source>
        <dbReference type="RuleBase" id="RU003465"/>
    </source>
</evidence>
<dbReference type="CDD" id="cd00143">
    <property type="entry name" value="PP2Cc"/>
    <property type="match status" value="1"/>
</dbReference>
<organism evidence="8 9">
    <name type="scientific">Puccinia coronata f. sp. avenae</name>
    <dbReference type="NCBI Taxonomy" id="200324"/>
    <lineage>
        <taxon>Eukaryota</taxon>
        <taxon>Fungi</taxon>
        <taxon>Dikarya</taxon>
        <taxon>Basidiomycota</taxon>
        <taxon>Pucciniomycotina</taxon>
        <taxon>Pucciniomycetes</taxon>
        <taxon>Pucciniales</taxon>
        <taxon>Pucciniaceae</taxon>
        <taxon>Puccinia</taxon>
    </lineage>
</organism>
<feature type="compositionally biased region" description="Basic and acidic residues" evidence="6">
    <location>
        <begin position="87"/>
        <end position="112"/>
    </location>
</feature>
<feature type="compositionally biased region" description="Polar residues" evidence="6">
    <location>
        <begin position="57"/>
        <end position="74"/>
    </location>
</feature>
<dbReference type="GO" id="GO:0004722">
    <property type="term" value="F:protein serine/threonine phosphatase activity"/>
    <property type="evidence" value="ECO:0007669"/>
    <property type="project" value="InterPro"/>
</dbReference>
<evidence type="ECO:0000313" key="9">
    <source>
        <dbReference type="Proteomes" id="UP000235392"/>
    </source>
</evidence>
<dbReference type="InterPro" id="IPR015655">
    <property type="entry name" value="PP2C"/>
</dbReference>
<dbReference type="PROSITE" id="PS51746">
    <property type="entry name" value="PPM_2"/>
    <property type="match status" value="1"/>
</dbReference>
<proteinExistence type="inferred from homology"/>
<evidence type="ECO:0000256" key="4">
    <source>
        <dbReference type="ARBA" id="ARBA00022912"/>
    </source>
</evidence>
<evidence type="ECO:0000256" key="1">
    <source>
        <dbReference type="ARBA" id="ARBA00006702"/>
    </source>
</evidence>
<keyword evidence="2" id="KW-0479">Metal-binding</keyword>
<feature type="domain" description="PPM-type phosphatase" evidence="7">
    <location>
        <begin position="182"/>
        <end position="499"/>
    </location>
</feature>
<sequence>MNEIPTFKVDCESRPSGSPWCPPPDDTTPPDDRSEPGGACLAVDQSEEEKKTERQPTETGPASMTSTDIESQHPQELIPSADNGETQEEHREEHKKEHDEEHQQEHQDDSEQRGPTPPPVQSPVATSHSVHEETARPNMRRGPTSPDAKSVQVTQLRAGEKFVSGTPNQHPPVGSSAGKAFKVGVSEDRNRKCRRTMEDSHSFLYSYGGVDGQGYFAVFDGHAGKHAAEWCGQWFHEYLLHELIHTPRTTPVPDLLNSTFHIVDTKLSQVAAKVGAHSGCTAVTAFLRLEYQSGEPVGLVGAGISDNVVSRVDPHDMDDQPWKQEAIALSEARDSTQKAAEQRKPSWDESQQSKGEVRRTLYTANVGDARAVLCRGTKAVRLTYDHKGSDQQEAQRITDAGGYVMNNRVNGVLAVTRSLGDSSMKEFVVGSPYTTETTLGVEDRFLIIACDGLWDVCEDQDAVNLILNVKDPQEASRILLDHALSQFSTDNLSVMVISLKPVSFFDV</sequence>
<reference evidence="8 9" key="1">
    <citation type="submission" date="2017-11" db="EMBL/GenBank/DDBJ databases">
        <title>De novo assembly and phasing of dikaryotic genomes from two isolates of Puccinia coronata f. sp. avenae, the causal agent of oat crown rust.</title>
        <authorList>
            <person name="Miller M.E."/>
            <person name="Zhang Y."/>
            <person name="Omidvar V."/>
            <person name="Sperschneider J."/>
            <person name="Schwessinger B."/>
            <person name="Raley C."/>
            <person name="Palmer J.M."/>
            <person name="Garnica D."/>
            <person name="Upadhyaya N."/>
            <person name="Rathjen J."/>
            <person name="Taylor J.M."/>
            <person name="Park R.F."/>
            <person name="Dodds P.N."/>
            <person name="Hirsch C.D."/>
            <person name="Kianian S.F."/>
            <person name="Figueroa M."/>
        </authorList>
    </citation>
    <scope>NUCLEOTIDE SEQUENCE [LARGE SCALE GENOMIC DNA]</scope>
    <source>
        <strain evidence="8">12SD80</strain>
    </source>
</reference>
<gene>
    <name evidence="8" type="ORF">PCASD_04572</name>
</gene>
<dbReference type="EMBL" id="PGCI01000051">
    <property type="protein sequence ID" value="PLW45125.1"/>
    <property type="molecule type" value="Genomic_DNA"/>
</dbReference>
<dbReference type="PROSITE" id="PS01032">
    <property type="entry name" value="PPM_1"/>
    <property type="match status" value="1"/>
</dbReference>
<dbReference type="SMART" id="SM00332">
    <property type="entry name" value="PP2Cc"/>
    <property type="match status" value="1"/>
</dbReference>
<dbReference type="Proteomes" id="UP000235392">
    <property type="component" value="Unassembled WGS sequence"/>
</dbReference>
<evidence type="ECO:0000256" key="6">
    <source>
        <dbReference type="SAM" id="MobiDB-lite"/>
    </source>
</evidence>
<evidence type="ECO:0000313" key="8">
    <source>
        <dbReference type="EMBL" id="PLW45125.1"/>
    </source>
</evidence>
<dbReference type="GO" id="GO:0046872">
    <property type="term" value="F:metal ion binding"/>
    <property type="evidence" value="ECO:0007669"/>
    <property type="project" value="UniProtKB-KW"/>
</dbReference>
<keyword evidence="3 5" id="KW-0378">Hydrolase</keyword>
<feature type="region of interest" description="Disordered" evidence="6">
    <location>
        <begin position="331"/>
        <end position="355"/>
    </location>
</feature>
<dbReference type="PANTHER" id="PTHR13832">
    <property type="entry name" value="PROTEIN PHOSPHATASE 2C"/>
    <property type="match status" value="1"/>
</dbReference>
<dbReference type="Pfam" id="PF00481">
    <property type="entry name" value="PP2C"/>
    <property type="match status" value="2"/>
</dbReference>
<comment type="caution">
    <text evidence="8">The sequence shown here is derived from an EMBL/GenBank/DDBJ whole genome shotgun (WGS) entry which is preliminary data.</text>
</comment>
<evidence type="ECO:0000256" key="2">
    <source>
        <dbReference type="ARBA" id="ARBA00022723"/>
    </source>
</evidence>
<evidence type="ECO:0000256" key="3">
    <source>
        <dbReference type="ARBA" id="ARBA00022801"/>
    </source>
</evidence>
<feature type="compositionally biased region" description="Basic and acidic residues" evidence="6">
    <location>
        <begin position="331"/>
        <end position="347"/>
    </location>
</feature>
<keyword evidence="4 5" id="KW-0904">Protein phosphatase</keyword>
<comment type="similarity">
    <text evidence="1 5">Belongs to the PP2C family.</text>
</comment>
<dbReference type="InterPro" id="IPR001932">
    <property type="entry name" value="PPM-type_phosphatase-like_dom"/>
</dbReference>
<name>A0A2N5V555_9BASI</name>
<dbReference type="AlphaFoldDB" id="A0A2N5V555"/>
<dbReference type="PANTHER" id="PTHR13832:SF837">
    <property type="entry name" value="PROTEIN PHOSPHATASE 2C-LIKE DOMAIN-CONTAINING PROTEIN 1"/>
    <property type="match status" value="1"/>
</dbReference>
<accession>A0A2N5V555</accession>